<dbReference type="PANTHER" id="PTHR38690:SF1">
    <property type="entry name" value="PROTEASE"/>
    <property type="match status" value="1"/>
</dbReference>
<dbReference type="STRING" id="1770053.SAMN05216551_108108"/>
<proteinExistence type="predicted"/>
<dbReference type="InterPro" id="IPR011836">
    <property type="entry name" value="YhdP"/>
</dbReference>
<gene>
    <name evidence="3" type="ORF">SAMN05216551_108108</name>
</gene>
<accession>A0A1H2PRD0</accession>
<dbReference type="InterPro" id="IPR025263">
    <property type="entry name" value="YhdP_central"/>
</dbReference>
<reference evidence="4" key="1">
    <citation type="submission" date="2016-09" db="EMBL/GenBank/DDBJ databases">
        <authorList>
            <person name="Varghese N."/>
            <person name="Submissions S."/>
        </authorList>
    </citation>
    <scope>NUCLEOTIDE SEQUENCE [LARGE SCALE GENOMIC DNA]</scope>
    <source>
        <strain evidence="4">JS23</strain>
    </source>
</reference>
<evidence type="ECO:0000313" key="4">
    <source>
        <dbReference type="Proteomes" id="UP000243719"/>
    </source>
</evidence>
<keyword evidence="1" id="KW-0472">Membrane</keyword>
<dbReference type="PANTHER" id="PTHR38690">
    <property type="entry name" value="PROTEASE-RELATED"/>
    <property type="match status" value="1"/>
</dbReference>
<protein>
    <submittedName>
        <fullName evidence="3">TIGR02099 family protein</fullName>
    </submittedName>
</protein>
<sequence>MPDRPARQPSQRRVNGETALRAVLRGLLIAAALLYFLVGVGMAAINWLVMPNLDALKPRVEAVASRTLGARVRIDQLSARWRALSPEVEVAGLTIDDRQGRPGLSVPGLRGVIAWRSLWHLRPIFALIEVSHPRVNIRRDADGSITAAGVPVPTHGGHDDVFGNWLLRQESVIVHDGSLVWRDALHAAPPLTLSNAKLALYNRGHLHRLGMQASAGPLAERIDLRAAFRHGLFARPAQWHSWIGEAYLDSSPLALVAAARYIDLPMPASRGTLAQTVWLRFANGRPTRLEGALSGRDLLLGVPGQHATVDAPRLDTRFRLRLNDDFFAATLERLRIEVADQPPLADATPINRVVTLRRLDGRYRASVAGSGERISLRGDFVDIGLISDFVRALPLPKRVAANLDRLRPRGLLHDFDLLAERASVATPDEASAARATGDVPLARFRIKARMEGASLAAGAQPPGLTAAGHPRVGVPGFDNLSGSIDANERGGHANLDSRDASITISGLFDLPTVHFDRLAGTVNWKASGATPQSTYDARVARLDFQNGDARGSLSGNWRGAPAEPRHSVLDLRTRFDELDVAQVARYLPTSVAPGLRAYLGHALVSGVSRGATIEVHGPLDEFPYREKPATGTFTIDAPFADGRFDPSPHPPVRLPNGEIQRWPTFEAVHGRMRLADDRLDIDVSEARYRGIRLGPVRAGIPALGDPRPPLTVEGKARGPLADLLAYVESSPLGVWSHHVAANWRADGAAALNLRLTIPRQHTPQTAHKIGVAGAIDFNDGRLAVPGLPALSAIRGRAGFTDTQLTLAGTQARLLGGELRASGTLSTVNGYDVTVNGALNADQTRPLLSDGPFARLSRRFTGNAPYTLTMKGKAGETPDVTLRSDLSGMAIDLPAPLRKPAGSPLPLLATFRPTPSTGGGALARGELSLGVVNAAALFRVGAPRGTSALLAAGVGIDRPAPQPTTGFAVVGQAAALDGDAWRTVVSEIGTPASSATGATGATVAADGAPLPLPDRVSLNIGQLTLFSRRFDRVSLDAQRSDQAWQAKLDSAQIAGTLRYLPATPKVVARLTRLRIPSASVPAAEAAAPTQGTAATRYPAVDLIADDFVVGQRDFGRLQLTAHNVVANGRPSWLLDQLVIENAAARLKAHGEWQMGRHDGPGHTTAEVGLDIVDAGALLDRFGLPRTLKGGAGSLAGNIDWAGDPGAIDYASLRGALALKLANGQILKVDPGAARLLGVLSLQGLARLATLDFKGLFGEGLPFNLVSATGTIQDGIARTDDFRIDAPVATVSMHGQVDLPGERQDLRVKVVPHVNAGSASLAAAFVNPLLGLGTLAAQLLLSPALSHTLTRYYQIDGTWAAPNVVRLPEPGSD</sequence>
<feature type="transmembrane region" description="Helical" evidence="1">
    <location>
        <begin position="22"/>
        <end position="49"/>
    </location>
</feature>
<evidence type="ECO:0000313" key="3">
    <source>
        <dbReference type="EMBL" id="SDV49468.1"/>
    </source>
</evidence>
<feature type="domain" description="YhdP central" evidence="2">
    <location>
        <begin position="20"/>
        <end position="1362"/>
    </location>
</feature>
<dbReference type="Proteomes" id="UP000243719">
    <property type="component" value="Unassembled WGS sequence"/>
</dbReference>
<evidence type="ECO:0000256" key="1">
    <source>
        <dbReference type="SAM" id="Phobius"/>
    </source>
</evidence>
<organism evidence="3 4">
    <name type="scientific">Chitinasiproducens palmae</name>
    <dbReference type="NCBI Taxonomy" id="1770053"/>
    <lineage>
        <taxon>Bacteria</taxon>
        <taxon>Pseudomonadati</taxon>
        <taxon>Pseudomonadota</taxon>
        <taxon>Betaproteobacteria</taxon>
        <taxon>Burkholderiales</taxon>
        <taxon>Burkholderiaceae</taxon>
        <taxon>Chitinasiproducens</taxon>
    </lineage>
</organism>
<keyword evidence="1" id="KW-1133">Transmembrane helix</keyword>
<keyword evidence="1" id="KW-0812">Transmembrane</keyword>
<dbReference type="RefSeq" id="WP_170845151.1">
    <property type="nucleotide sequence ID" value="NZ_FNLO01000008.1"/>
</dbReference>
<name>A0A1H2PRD0_9BURK</name>
<dbReference type="Pfam" id="PF13116">
    <property type="entry name" value="YhdP"/>
    <property type="match status" value="1"/>
</dbReference>
<evidence type="ECO:0000259" key="2">
    <source>
        <dbReference type="Pfam" id="PF13116"/>
    </source>
</evidence>
<dbReference type="NCBIfam" id="TIGR02099">
    <property type="entry name" value="YhdP family protein"/>
    <property type="match status" value="1"/>
</dbReference>
<dbReference type="EMBL" id="FNLO01000008">
    <property type="protein sequence ID" value="SDV49468.1"/>
    <property type="molecule type" value="Genomic_DNA"/>
</dbReference>
<keyword evidence="4" id="KW-1185">Reference proteome</keyword>